<feature type="region of interest" description="Disordered" evidence="6">
    <location>
        <begin position="1046"/>
        <end position="1256"/>
    </location>
</feature>
<dbReference type="CDD" id="cd17744">
    <property type="entry name" value="BRCT_MDC1_rpt1"/>
    <property type="match status" value="1"/>
</dbReference>
<dbReference type="PANTHER" id="PTHR23196:SF1">
    <property type="entry name" value="PAX-INTERACTING PROTEIN 1"/>
    <property type="match status" value="1"/>
</dbReference>
<sequence>MDLDQTQAIYDLTEEEEEEQVESERDVKKEVAYLKVFSQQGFKETIFQYLKVIISLVETENVVLQYQSRDYQRNMLVLKYKEICILFMIVKARTRPRKERSRPNDSAFHSSEVGKMKEGVLEQSDGLTSQKSFLKPTIRYELRHGDMLTFGDVKCQFLVEADKEEDDNDETGSETGSESVLPEVNTEEEQNSDEAPSAVIENVTEIPSEEVEARQPSGLSKEEEEEAYAADTDYETDEEKPLATAPIVPVVYSSEEECETPARYKIASPSLDKNPGETLAYGLGSLEGVFRNRESSGSAASYSDKKASVPPTLILSPESDIQSDGKGDRPSSDNNQSSFNKPPEPGVSGMHPSCAPTLLYGSESDDGSPQRRPRNLQARGSDVEDPTCAPTLLCGSESEDGSPVKRPSRRGASSMALVLDESDINVGDDNKAHNETNGSGVDVEEQVAAAKVDSTDDEDQKSSNVIYLFTNYQFSTSFQHLEPFNLTTVCFCCCVVSSISSPFRRLYQADHIAEGKARPQHWELHSLLFMNSVWVLLRPTELGTFKGCDMGPTVYSPYPRRLLLSYFKTLSVGLAGVEPPTGQTVAQPTDPLVCGQSYYYYNVNVNQLKLFIKVFYFSDDKKNRDSDMYGEDSATQPYAADSKKGEGIPLRIESTDQNAFDMNAPRNEPDMEATQAYFFEVADDEDDKVEEQDSEGSDSQPLPISLSVVEDENNMGPTIAYDFDETQAYNVMEKDDSAGNEQEKMQPSDLQATQAYGLGTSDDETDDNDERDNEEDIHQEKVSKPSELLVARNRIKQDNKNQPMTSDSLEATQAYGARNKTDETDDEHAVDQNESSEEVRQHDRDQDGLQKIPLSRKDDLDFDKENSKTELTFLKPLSRKEDHTKMVCGLEETQAYDGESIDSGGIEATQAYGLEEPSVEEIKEAEIIAKASTADKGRRVKVNETPAPRSRRAKRMKEAEVEPVSVLETPLNKLSTGTDEPEIEPSVVKETPSVGRRGRGRRKKEVAVAGISQVKEHNFKTTSSDWKQLNFLKKLDLLSLNNLHLPSKEEGAKEEARKTGSISVKGPEDPYVFDEVQEPTPARGKGRGKGRGKKAQTADGEFLVEVVEQHTKEERPECVLQNLEEATPARGRGRGKGKGKKTKTPAAKEKVASDKPVPAEDEQHQPESPVIVEPSEKLPQGRQRRATSTGTEFESSEDLSGSLSNEGSINKGSRGRKGRGRPKGVEETPAKKSRPGKEPYVTHSPSLHQEKQADESSPRVIFTGLVDKKGEKVVTNLGGQLMSDIHNCTHLVTNKVRRTVKFLCGLSRGVVIVQPSWLEACKKAKSFVDTSPFLVKDKDAEEQFKFDLQRSHDTASRQGLLEGYKVHVTKRVKPEPSQMKDIIQSAKGEFLSSMPRMNDNKVFVISCIEDRSVCKKPLEAGIPVVSAEILLTGILRQELDFEEYPFCFPNAVDTES</sequence>
<feature type="compositionally biased region" description="Acidic residues" evidence="6">
    <location>
        <begin position="761"/>
        <end position="775"/>
    </location>
</feature>
<comment type="caution">
    <text evidence="8">The sequence shown here is derived from an EMBL/GenBank/DDBJ whole genome shotgun (WGS) entry which is preliminary data.</text>
</comment>
<feature type="compositionally biased region" description="Acidic residues" evidence="6">
    <location>
        <begin position="163"/>
        <end position="172"/>
    </location>
</feature>
<dbReference type="PANTHER" id="PTHR23196">
    <property type="entry name" value="PAX TRANSCRIPTION ACTIVATION DOMAIN INTERACTING PROTEIN"/>
    <property type="match status" value="1"/>
</dbReference>
<evidence type="ECO:0000256" key="4">
    <source>
        <dbReference type="ARBA" id="ARBA00023858"/>
    </source>
</evidence>
<feature type="compositionally biased region" description="Polar residues" evidence="6">
    <location>
        <begin position="800"/>
        <end position="811"/>
    </location>
</feature>
<evidence type="ECO:0000256" key="2">
    <source>
        <dbReference type="ARBA" id="ARBA00022763"/>
    </source>
</evidence>
<dbReference type="InterPro" id="IPR051579">
    <property type="entry name" value="DDR_Transcriptional_Reg"/>
</dbReference>
<dbReference type="Pfam" id="PF16770">
    <property type="entry name" value="RTT107_BRCT_5"/>
    <property type="match status" value="1"/>
</dbReference>
<feature type="region of interest" description="Disordered" evidence="6">
    <location>
        <begin position="163"/>
        <end position="281"/>
    </location>
</feature>
<feature type="domain" description="BRCT" evidence="7">
    <location>
        <begin position="1257"/>
        <end position="1335"/>
    </location>
</feature>
<feature type="compositionally biased region" description="Basic residues" evidence="6">
    <location>
        <begin position="1084"/>
        <end position="1094"/>
    </location>
</feature>
<feature type="region of interest" description="Disordered" evidence="6">
    <location>
        <begin position="938"/>
        <end position="1005"/>
    </location>
</feature>
<evidence type="ECO:0000259" key="7">
    <source>
        <dbReference type="PROSITE" id="PS50172"/>
    </source>
</evidence>
<feature type="compositionally biased region" description="Basic and acidic residues" evidence="6">
    <location>
        <begin position="819"/>
        <end position="848"/>
    </location>
</feature>
<evidence type="ECO:0000256" key="6">
    <source>
        <dbReference type="SAM" id="MobiDB-lite"/>
    </source>
</evidence>
<keyword evidence="9" id="KW-1185">Reference proteome</keyword>
<evidence type="ECO:0000256" key="3">
    <source>
        <dbReference type="ARBA" id="ARBA00023242"/>
    </source>
</evidence>
<feature type="region of interest" description="Disordered" evidence="6">
    <location>
        <begin position="293"/>
        <end position="412"/>
    </location>
</feature>
<feature type="region of interest" description="Disordered" evidence="6">
    <location>
        <begin position="733"/>
        <end position="870"/>
    </location>
</feature>
<evidence type="ECO:0000313" key="8">
    <source>
        <dbReference type="EMBL" id="KAK2553751.1"/>
    </source>
</evidence>
<dbReference type="Gene3D" id="3.40.50.10190">
    <property type="entry name" value="BRCT domain"/>
    <property type="match status" value="2"/>
</dbReference>
<dbReference type="Proteomes" id="UP001249851">
    <property type="component" value="Unassembled WGS sequence"/>
</dbReference>
<reference evidence="8" key="2">
    <citation type="journal article" date="2023" name="Science">
        <title>Genomic signatures of disease resistance in endangered staghorn corals.</title>
        <authorList>
            <person name="Vollmer S.V."/>
            <person name="Selwyn J.D."/>
            <person name="Despard B.A."/>
            <person name="Roesel C.L."/>
        </authorList>
    </citation>
    <scope>NUCLEOTIDE SEQUENCE</scope>
    <source>
        <strain evidence="8">K2</strain>
    </source>
</reference>
<keyword evidence="3" id="KW-0539">Nucleus</keyword>
<keyword evidence="2" id="KW-0227">DNA damage</keyword>
<dbReference type="GO" id="GO:0006974">
    <property type="term" value="P:DNA damage response"/>
    <property type="evidence" value="ECO:0007669"/>
    <property type="project" value="UniProtKB-KW"/>
</dbReference>
<feature type="compositionally biased region" description="Polar residues" evidence="6">
    <location>
        <begin position="1186"/>
        <end position="1210"/>
    </location>
</feature>
<feature type="compositionally biased region" description="Basic and acidic residues" evidence="6">
    <location>
        <begin position="855"/>
        <end position="868"/>
    </location>
</feature>
<feature type="compositionally biased region" description="Basic residues" evidence="6">
    <location>
        <begin position="1131"/>
        <end position="1143"/>
    </location>
</feature>
<evidence type="ECO:0000256" key="5">
    <source>
        <dbReference type="ARBA" id="ARBA00030146"/>
    </source>
</evidence>
<dbReference type="CDD" id="cd18441">
    <property type="entry name" value="BRCT_MDC1_rpt2"/>
    <property type="match status" value="1"/>
</dbReference>
<reference evidence="8" key="1">
    <citation type="journal article" date="2023" name="G3 (Bethesda)">
        <title>Whole genome assembly and annotation of the endangered Caribbean coral Acropora cervicornis.</title>
        <authorList>
            <person name="Selwyn J.D."/>
            <person name="Vollmer S.V."/>
        </authorList>
    </citation>
    <scope>NUCLEOTIDE SEQUENCE</scope>
    <source>
        <strain evidence="8">K2</strain>
    </source>
</reference>
<feature type="compositionally biased region" description="Acidic residues" evidence="6">
    <location>
        <begin position="685"/>
        <end position="696"/>
    </location>
</feature>
<feature type="region of interest" description="Disordered" evidence="6">
    <location>
        <begin position="625"/>
        <end position="648"/>
    </location>
</feature>
<accession>A0AAD9Q321</accession>
<dbReference type="SUPFAM" id="SSF52113">
    <property type="entry name" value="BRCT domain"/>
    <property type="match status" value="1"/>
</dbReference>
<dbReference type="PROSITE" id="PS50172">
    <property type="entry name" value="BRCT"/>
    <property type="match status" value="1"/>
</dbReference>
<feature type="compositionally biased region" description="Basic residues" evidence="6">
    <location>
        <begin position="1213"/>
        <end position="1222"/>
    </location>
</feature>
<dbReference type="SMART" id="SM00292">
    <property type="entry name" value="BRCT"/>
    <property type="match status" value="2"/>
</dbReference>
<proteinExistence type="predicted"/>
<feature type="compositionally biased region" description="Basic and acidic residues" evidence="6">
    <location>
        <begin position="1046"/>
        <end position="1058"/>
    </location>
</feature>
<comment type="subcellular location">
    <subcellularLocation>
        <location evidence="1">Nucleus</location>
    </subcellularLocation>
</comment>
<protein>
    <recommendedName>
        <fullName evidence="4">PAX-interacting protein 1</fullName>
    </recommendedName>
    <alternativeName>
        <fullName evidence="5">PAX transactivation activation domain-interacting protein</fullName>
    </alternativeName>
</protein>
<dbReference type="EMBL" id="JARQWQ010000075">
    <property type="protein sequence ID" value="KAK2553751.1"/>
    <property type="molecule type" value="Genomic_DNA"/>
</dbReference>
<dbReference type="InterPro" id="IPR001357">
    <property type="entry name" value="BRCT_dom"/>
</dbReference>
<feature type="compositionally biased region" description="Basic and acidic residues" evidence="6">
    <location>
        <begin position="1107"/>
        <end position="1117"/>
    </location>
</feature>
<name>A0AAD9Q321_ACRCE</name>
<feature type="compositionally biased region" description="Basic and acidic residues" evidence="6">
    <location>
        <begin position="733"/>
        <end position="746"/>
    </location>
</feature>
<dbReference type="Pfam" id="PF16589">
    <property type="entry name" value="BRCT_2"/>
    <property type="match status" value="1"/>
</dbReference>
<feature type="region of interest" description="Disordered" evidence="6">
    <location>
        <begin position="685"/>
        <end position="704"/>
    </location>
</feature>
<feature type="compositionally biased region" description="Acidic residues" evidence="6">
    <location>
        <begin position="222"/>
        <end position="238"/>
    </location>
</feature>
<feature type="compositionally biased region" description="Basic and acidic residues" evidence="6">
    <location>
        <begin position="1146"/>
        <end position="1165"/>
    </location>
</feature>
<evidence type="ECO:0000256" key="1">
    <source>
        <dbReference type="ARBA" id="ARBA00004123"/>
    </source>
</evidence>
<evidence type="ECO:0000313" key="9">
    <source>
        <dbReference type="Proteomes" id="UP001249851"/>
    </source>
</evidence>
<gene>
    <name evidence="8" type="ORF">P5673_024981</name>
</gene>
<organism evidence="8 9">
    <name type="scientific">Acropora cervicornis</name>
    <name type="common">Staghorn coral</name>
    <dbReference type="NCBI Taxonomy" id="6130"/>
    <lineage>
        <taxon>Eukaryota</taxon>
        <taxon>Metazoa</taxon>
        <taxon>Cnidaria</taxon>
        <taxon>Anthozoa</taxon>
        <taxon>Hexacorallia</taxon>
        <taxon>Scleractinia</taxon>
        <taxon>Astrocoeniina</taxon>
        <taxon>Acroporidae</taxon>
        <taxon>Acropora</taxon>
    </lineage>
</organism>
<dbReference type="InterPro" id="IPR036420">
    <property type="entry name" value="BRCT_dom_sf"/>
</dbReference>
<dbReference type="GO" id="GO:0005634">
    <property type="term" value="C:nucleus"/>
    <property type="evidence" value="ECO:0007669"/>
    <property type="project" value="UniProtKB-SubCell"/>
</dbReference>